<accession>A0ABD1LR13</accession>
<dbReference type="Pfam" id="PF05184">
    <property type="entry name" value="SapB_1"/>
    <property type="match status" value="1"/>
</dbReference>
<dbReference type="Proteomes" id="UP001603857">
    <property type="component" value="Unassembled WGS sequence"/>
</dbReference>
<dbReference type="InterPro" id="IPR007856">
    <property type="entry name" value="SapB_1"/>
</dbReference>
<sequence length="89" mass="10261">MLTYFPYANLSIKSESDVCVLCEEYAIGALDYVNDKENQKKINDTLHNTCGQLLSFKQQNHLQCVHIVDRIPQIRNHRSKSSADLEIYS</sequence>
<dbReference type="EMBL" id="JBGMDY010000008">
    <property type="protein sequence ID" value="KAL2325962.1"/>
    <property type="molecule type" value="Genomic_DNA"/>
</dbReference>
<comment type="caution">
    <text evidence="2">The sequence shown here is derived from an EMBL/GenBank/DDBJ whole genome shotgun (WGS) entry which is preliminary data.</text>
</comment>
<evidence type="ECO:0000259" key="1">
    <source>
        <dbReference type="Pfam" id="PF05184"/>
    </source>
</evidence>
<gene>
    <name evidence="2" type="ORF">Fmac_025020</name>
</gene>
<proteinExistence type="predicted"/>
<dbReference type="Gene3D" id="1.10.225.10">
    <property type="entry name" value="Saposin-like"/>
    <property type="match status" value="1"/>
</dbReference>
<keyword evidence="3" id="KW-1185">Reference proteome</keyword>
<evidence type="ECO:0000313" key="2">
    <source>
        <dbReference type="EMBL" id="KAL2325962.1"/>
    </source>
</evidence>
<protein>
    <recommendedName>
        <fullName evidence="1">Saposin-like type B region 1 domain-containing protein</fullName>
    </recommendedName>
</protein>
<dbReference type="AlphaFoldDB" id="A0ABD1LR13"/>
<dbReference type="InterPro" id="IPR011001">
    <property type="entry name" value="Saposin-like"/>
</dbReference>
<name>A0ABD1LR13_9FABA</name>
<evidence type="ECO:0000313" key="3">
    <source>
        <dbReference type="Proteomes" id="UP001603857"/>
    </source>
</evidence>
<dbReference type="SUPFAM" id="SSF47862">
    <property type="entry name" value="Saposin"/>
    <property type="match status" value="1"/>
</dbReference>
<organism evidence="2 3">
    <name type="scientific">Flemingia macrophylla</name>
    <dbReference type="NCBI Taxonomy" id="520843"/>
    <lineage>
        <taxon>Eukaryota</taxon>
        <taxon>Viridiplantae</taxon>
        <taxon>Streptophyta</taxon>
        <taxon>Embryophyta</taxon>
        <taxon>Tracheophyta</taxon>
        <taxon>Spermatophyta</taxon>
        <taxon>Magnoliopsida</taxon>
        <taxon>eudicotyledons</taxon>
        <taxon>Gunneridae</taxon>
        <taxon>Pentapetalae</taxon>
        <taxon>rosids</taxon>
        <taxon>fabids</taxon>
        <taxon>Fabales</taxon>
        <taxon>Fabaceae</taxon>
        <taxon>Papilionoideae</taxon>
        <taxon>50 kb inversion clade</taxon>
        <taxon>NPAAA clade</taxon>
        <taxon>indigoferoid/millettioid clade</taxon>
        <taxon>Phaseoleae</taxon>
        <taxon>Flemingia</taxon>
    </lineage>
</organism>
<reference evidence="2 3" key="1">
    <citation type="submission" date="2024-08" db="EMBL/GenBank/DDBJ databases">
        <title>Insights into the chromosomal genome structure of Flemingia macrophylla.</title>
        <authorList>
            <person name="Ding Y."/>
            <person name="Zhao Y."/>
            <person name="Bi W."/>
            <person name="Wu M."/>
            <person name="Zhao G."/>
            <person name="Gong Y."/>
            <person name="Li W."/>
            <person name="Zhang P."/>
        </authorList>
    </citation>
    <scope>NUCLEOTIDE SEQUENCE [LARGE SCALE GENOMIC DNA]</scope>
    <source>
        <strain evidence="2">DYQJB</strain>
        <tissue evidence="2">Leaf</tissue>
    </source>
</reference>
<feature type="domain" description="Saposin-like type B region 1" evidence="1">
    <location>
        <begin position="17"/>
        <end position="53"/>
    </location>
</feature>